<evidence type="ECO:0000313" key="4">
    <source>
        <dbReference type="Proteomes" id="UP000238563"/>
    </source>
</evidence>
<name>A0A2S9JQW9_9HYPH</name>
<dbReference type="PANTHER" id="PTHR32309:SF13">
    <property type="entry name" value="FERRIC ENTEROBACTIN TRANSPORT PROTEIN FEPE"/>
    <property type="match status" value="1"/>
</dbReference>
<dbReference type="Proteomes" id="UP000238563">
    <property type="component" value="Unassembled WGS sequence"/>
</dbReference>
<protein>
    <submittedName>
        <fullName evidence="3">Capsule biosynthesis protein</fullName>
    </submittedName>
</protein>
<feature type="transmembrane region" description="Helical" evidence="2">
    <location>
        <begin position="354"/>
        <end position="375"/>
    </location>
</feature>
<dbReference type="GO" id="GO:0004713">
    <property type="term" value="F:protein tyrosine kinase activity"/>
    <property type="evidence" value="ECO:0007669"/>
    <property type="project" value="TreeGrafter"/>
</dbReference>
<dbReference type="PANTHER" id="PTHR32309">
    <property type="entry name" value="TYROSINE-PROTEIN KINASE"/>
    <property type="match status" value="1"/>
</dbReference>
<accession>A0A2S9JQW9</accession>
<organism evidence="3 4">
    <name type="scientific">Phyllobacterium myrsinacearum</name>
    <dbReference type="NCBI Taxonomy" id="28101"/>
    <lineage>
        <taxon>Bacteria</taxon>
        <taxon>Pseudomonadati</taxon>
        <taxon>Pseudomonadota</taxon>
        <taxon>Alphaproteobacteria</taxon>
        <taxon>Hyphomicrobiales</taxon>
        <taxon>Phyllobacteriaceae</taxon>
        <taxon>Phyllobacterium</taxon>
    </lineage>
</organism>
<feature type="transmembrane region" description="Helical" evidence="2">
    <location>
        <begin position="21"/>
        <end position="44"/>
    </location>
</feature>
<keyword evidence="2" id="KW-1133">Transmembrane helix</keyword>
<reference evidence="3 4" key="1">
    <citation type="submission" date="2018-02" db="EMBL/GenBank/DDBJ databases">
        <title>The draft genome of Phyllobacterium myrsinacearum DSM5892.</title>
        <authorList>
            <person name="Li L."/>
            <person name="Liu L."/>
            <person name="Zhang X."/>
            <person name="Wang T."/>
        </authorList>
    </citation>
    <scope>NUCLEOTIDE SEQUENCE [LARGE SCALE GENOMIC DNA]</scope>
    <source>
        <strain evidence="3 4">DSM 5892</strain>
    </source>
</reference>
<feature type="coiled-coil region" evidence="1">
    <location>
        <begin position="192"/>
        <end position="219"/>
    </location>
</feature>
<evidence type="ECO:0000256" key="2">
    <source>
        <dbReference type="SAM" id="Phobius"/>
    </source>
</evidence>
<keyword evidence="1" id="KW-0175">Coiled coil</keyword>
<keyword evidence="2" id="KW-0472">Membrane</keyword>
<dbReference type="AlphaFoldDB" id="A0A2S9JQW9"/>
<dbReference type="EMBL" id="PVBT01000002">
    <property type="protein sequence ID" value="PRD55628.1"/>
    <property type="molecule type" value="Genomic_DNA"/>
</dbReference>
<evidence type="ECO:0000313" key="3">
    <source>
        <dbReference type="EMBL" id="PRD55628.1"/>
    </source>
</evidence>
<dbReference type="InterPro" id="IPR050445">
    <property type="entry name" value="Bact_polysacc_biosynth/exp"/>
</dbReference>
<evidence type="ECO:0000256" key="1">
    <source>
        <dbReference type="SAM" id="Coils"/>
    </source>
</evidence>
<dbReference type="GO" id="GO:0005886">
    <property type="term" value="C:plasma membrane"/>
    <property type="evidence" value="ECO:0007669"/>
    <property type="project" value="TreeGrafter"/>
</dbReference>
<dbReference type="OrthoDB" id="1523414at2"/>
<keyword evidence="2" id="KW-0812">Transmembrane</keyword>
<keyword evidence="4" id="KW-1185">Reference proteome</keyword>
<sequence>MAPSSFVPASRSKNRRIFAKLWQIRLPLAVIVLPVLLVSIYYALIAAPIYVSQSSFVVRVSAPPSSSSFGNLLQNSGITRSQDDTFSAQEYIRSRDALQRMSDDLPIRTYFDRPEADVLARFPAPWQTGLFEELYRYFSQRVQVIHNDTTGITVLKTSAFRPEDAYEMNQKLIELGSERLSKMNERARGDAIRFAATEVENAERRMIDAQKAITLFRNKELMIDPGQNSVSLVELMSRLSAELAASRASLAETRETAPDSSSIPFITSRISALEEQLKLEQQKVAGTDGSIAPRIADYEGLILQREFSNKALLSALDSLKTARADARRQQLYLEVVVPANRPDKAELPTAIRNITIVLLVTSIGYLLAWLLLTAIRDHSN</sequence>
<gene>
    <name evidence="3" type="ORF">C5750_08410</name>
</gene>
<comment type="caution">
    <text evidence="3">The sequence shown here is derived from an EMBL/GenBank/DDBJ whole genome shotgun (WGS) entry which is preliminary data.</text>
</comment>
<proteinExistence type="predicted"/>